<feature type="domain" description="Reverse transcriptase zinc-binding" evidence="1">
    <location>
        <begin position="14"/>
        <end position="77"/>
    </location>
</feature>
<protein>
    <recommendedName>
        <fullName evidence="1">Reverse transcriptase zinc-binding domain-containing protein</fullName>
    </recommendedName>
</protein>
<dbReference type="AlphaFoldDB" id="B9SE05"/>
<gene>
    <name evidence="2" type="ORF">RCOM_1481890</name>
</gene>
<reference evidence="3" key="1">
    <citation type="journal article" date="2010" name="Nat. Biotechnol.">
        <title>Draft genome sequence of the oilseed species Ricinus communis.</title>
        <authorList>
            <person name="Chan A.P."/>
            <person name="Crabtree J."/>
            <person name="Zhao Q."/>
            <person name="Lorenzi H."/>
            <person name="Orvis J."/>
            <person name="Puiu D."/>
            <person name="Melake-Berhan A."/>
            <person name="Jones K.M."/>
            <person name="Redman J."/>
            <person name="Chen G."/>
            <person name="Cahoon E.B."/>
            <person name="Gedil M."/>
            <person name="Stanke M."/>
            <person name="Haas B.J."/>
            <person name="Wortman J.R."/>
            <person name="Fraser-Liggett C.M."/>
            <person name="Ravel J."/>
            <person name="Rabinowicz P.D."/>
        </authorList>
    </citation>
    <scope>NUCLEOTIDE SEQUENCE [LARGE SCALE GENOMIC DNA]</scope>
    <source>
        <strain evidence="3">cv. Hale</strain>
    </source>
</reference>
<accession>B9SE05</accession>
<keyword evidence="3" id="KW-1185">Reference proteome</keyword>
<dbReference type="Proteomes" id="UP000008311">
    <property type="component" value="Unassembled WGS sequence"/>
</dbReference>
<name>B9SE05_RICCO</name>
<dbReference type="InParanoid" id="B9SE05"/>
<proteinExistence type="predicted"/>
<dbReference type="InterPro" id="IPR026960">
    <property type="entry name" value="RVT-Znf"/>
</dbReference>
<dbReference type="Pfam" id="PF13966">
    <property type="entry name" value="zf-RVT"/>
    <property type="match status" value="1"/>
</dbReference>
<sequence length="79" mass="8823">MDSRKGDLNFVPSTSQDSSIWKNIRNADLTPKLKSFLWRTASNCLPTKGKLSARNIVDSAQCPICHSHEETMENLTVST</sequence>
<evidence type="ECO:0000313" key="3">
    <source>
        <dbReference type="Proteomes" id="UP000008311"/>
    </source>
</evidence>
<dbReference type="EMBL" id="EQ973933">
    <property type="protein sequence ID" value="EEF38148.1"/>
    <property type="molecule type" value="Genomic_DNA"/>
</dbReference>
<organism evidence="2 3">
    <name type="scientific">Ricinus communis</name>
    <name type="common">Castor bean</name>
    <dbReference type="NCBI Taxonomy" id="3988"/>
    <lineage>
        <taxon>Eukaryota</taxon>
        <taxon>Viridiplantae</taxon>
        <taxon>Streptophyta</taxon>
        <taxon>Embryophyta</taxon>
        <taxon>Tracheophyta</taxon>
        <taxon>Spermatophyta</taxon>
        <taxon>Magnoliopsida</taxon>
        <taxon>eudicotyledons</taxon>
        <taxon>Gunneridae</taxon>
        <taxon>Pentapetalae</taxon>
        <taxon>rosids</taxon>
        <taxon>fabids</taxon>
        <taxon>Malpighiales</taxon>
        <taxon>Euphorbiaceae</taxon>
        <taxon>Acalyphoideae</taxon>
        <taxon>Acalypheae</taxon>
        <taxon>Ricinus</taxon>
    </lineage>
</organism>
<evidence type="ECO:0000313" key="2">
    <source>
        <dbReference type="EMBL" id="EEF38148.1"/>
    </source>
</evidence>
<evidence type="ECO:0000259" key="1">
    <source>
        <dbReference type="Pfam" id="PF13966"/>
    </source>
</evidence>